<dbReference type="Proteomes" id="UP001303046">
    <property type="component" value="Unassembled WGS sequence"/>
</dbReference>
<organism evidence="1 2">
    <name type="scientific">Necator americanus</name>
    <name type="common">Human hookworm</name>
    <dbReference type="NCBI Taxonomy" id="51031"/>
    <lineage>
        <taxon>Eukaryota</taxon>
        <taxon>Metazoa</taxon>
        <taxon>Ecdysozoa</taxon>
        <taxon>Nematoda</taxon>
        <taxon>Chromadorea</taxon>
        <taxon>Rhabditida</taxon>
        <taxon>Rhabditina</taxon>
        <taxon>Rhabditomorpha</taxon>
        <taxon>Strongyloidea</taxon>
        <taxon>Ancylostomatidae</taxon>
        <taxon>Bunostominae</taxon>
        <taxon>Necator</taxon>
    </lineage>
</organism>
<gene>
    <name evidence="1" type="primary">Necator_chrX.g22654</name>
    <name evidence="1" type="ORF">RB195_022491</name>
</gene>
<accession>A0ABR1EI35</accession>
<comment type="caution">
    <text evidence="1">The sequence shown here is derived from an EMBL/GenBank/DDBJ whole genome shotgun (WGS) entry which is preliminary data.</text>
</comment>
<keyword evidence="2" id="KW-1185">Reference proteome</keyword>
<reference evidence="1 2" key="1">
    <citation type="submission" date="2023-08" db="EMBL/GenBank/DDBJ databases">
        <title>A Necator americanus chromosomal reference genome.</title>
        <authorList>
            <person name="Ilik V."/>
            <person name="Petrzelkova K.J."/>
            <person name="Pardy F."/>
            <person name="Fuh T."/>
            <person name="Niatou-Singa F.S."/>
            <person name="Gouil Q."/>
            <person name="Baker L."/>
            <person name="Ritchie M.E."/>
            <person name="Jex A.R."/>
            <person name="Gazzola D."/>
            <person name="Li H."/>
            <person name="Toshio Fujiwara R."/>
            <person name="Zhan B."/>
            <person name="Aroian R.V."/>
            <person name="Pafco B."/>
            <person name="Schwarz E.M."/>
        </authorList>
    </citation>
    <scope>NUCLEOTIDE SEQUENCE [LARGE SCALE GENOMIC DNA]</scope>
    <source>
        <strain evidence="1 2">Aroian</strain>
        <tissue evidence="1">Whole animal</tissue>
    </source>
</reference>
<evidence type="ECO:0000313" key="2">
    <source>
        <dbReference type="Proteomes" id="UP001303046"/>
    </source>
</evidence>
<sequence length="145" mass="16269">MNDNLSAGLFSVARLFQGNCLIIEKDHRQWTWESPNGVARAEIDHILTNRRWCLFDIVVIEVCREYLLPLALTFVDYEKAFDSVETKAILSALVDQAESSAGYGSRTSSTSLTKLENLDDNGKGTIRVKEMLGLVRPVKADYLSI</sequence>
<proteinExistence type="predicted"/>
<evidence type="ECO:0000313" key="1">
    <source>
        <dbReference type="EMBL" id="KAK6761441.1"/>
    </source>
</evidence>
<evidence type="ECO:0008006" key="3">
    <source>
        <dbReference type="Google" id="ProtNLM"/>
    </source>
</evidence>
<name>A0ABR1EI35_NECAM</name>
<dbReference type="EMBL" id="JAVFWL010000006">
    <property type="protein sequence ID" value="KAK6761441.1"/>
    <property type="molecule type" value="Genomic_DNA"/>
</dbReference>
<protein>
    <recommendedName>
        <fullName evidence="3">Reverse transcriptase domain-containing protein</fullName>
    </recommendedName>
</protein>